<dbReference type="OrthoDB" id="660843at2"/>
<dbReference type="Gene3D" id="3.40.630.30">
    <property type="match status" value="1"/>
</dbReference>
<evidence type="ECO:0008006" key="3">
    <source>
        <dbReference type="Google" id="ProtNLM"/>
    </source>
</evidence>
<reference evidence="1 2" key="2">
    <citation type="journal article" date="2010" name="Stand. Genomic Sci.">
        <title>Complete genome sequence of Chitinophaga pinensis type strain (UQM 2034).</title>
        <authorList>
            <person name="Glavina Del Rio T."/>
            <person name="Abt B."/>
            <person name="Spring S."/>
            <person name="Lapidus A."/>
            <person name="Nolan M."/>
            <person name="Tice H."/>
            <person name="Copeland A."/>
            <person name="Cheng J.F."/>
            <person name="Chen F."/>
            <person name="Bruce D."/>
            <person name="Goodwin L."/>
            <person name="Pitluck S."/>
            <person name="Ivanova N."/>
            <person name="Mavromatis K."/>
            <person name="Mikhailova N."/>
            <person name="Pati A."/>
            <person name="Chen A."/>
            <person name="Palaniappan K."/>
            <person name="Land M."/>
            <person name="Hauser L."/>
            <person name="Chang Y.J."/>
            <person name="Jeffries C.D."/>
            <person name="Chain P."/>
            <person name="Saunders E."/>
            <person name="Detter J.C."/>
            <person name="Brettin T."/>
            <person name="Rohde M."/>
            <person name="Goker M."/>
            <person name="Bristow J."/>
            <person name="Eisen J.A."/>
            <person name="Markowitz V."/>
            <person name="Hugenholtz P."/>
            <person name="Kyrpides N.C."/>
            <person name="Klenk H.P."/>
            <person name="Lucas S."/>
        </authorList>
    </citation>
    <scope>NUCLEOTIDE SEQUENCE [LARGE SCALE GENOMIC DNA]</scope>
    <source>
        <strain evidence="2">ATCC 43595 / DSM 2588 / LMG 13176 / NBRC 15968 / NCIMB 11800 / UQM 2034</strain>
    </source>
</reference>
<reference evidence="2" key="1">
    <citation type="submission" date="2009-08" db="EMBL/GenBank/DDBJ databases">
        <title>The complete genome of Chitinophaga pinensis DSM 2588.</title>
        <authorList>
            <consortium name="US DOE Joint Genome Institute (JGI-PGF)"/>
            <person name="Lucas S."/>
            <person name="Copeland A."/>
            <person name="Lapidus A."/>
            <person name="Glavina del Rio T."/>
            <person name="Dalin E."/>
            <person name="Tice H."/>
            <person name="Bruce D."/>
            <person name="Goodwin L."/>
            <person name="Pitluck S."/>
            <person name="Kyrpides N."/>
            <person name="Mavromatis K."/>
            <person name="Ivanova N."/>
            <person name="Mikhailova N."/>
            <person name="Sims D."/>
            <person name="Meinche L."/>
            <person name="Brettin T."/>
            <person name="Detter J.C."/>
            <person name="Han C."/>
            <person name="Larimer F."/>
            <person name="Land M."/>
            <person name="Hauser L."/>
            <person name="Markowitz V."/>
            <person name="Cheng J.-F."/>
            <person name="Hugenholtz P."/>
            <person name="Woyke T."/>
            <person name="Wu D."/>
            <person name="Spring S."/>
            <person name="Klenk H.-P."/>
            <person name="Eisen J.A."/>
        </authorList>
    </citation>
    <scope>NUCLEOTIDE SEQUENCE [LARGE SCALE GENOMIC DNA]</scope>
    <source>
        <strain evidence="2">ATCC 43595 / DSM 2588 / LMG 13176 / NBRC 15968 / NCIMB 11800 / UQM 2034</strain>
    </source>
</reference>
<dbReference type="SUPFAM" id="SSF55729">
    <property type="entry name" value="Acyl-CoA N-acyltransferases (Nat)"/>
    <property type="match status" value="1"/>
</dbReference>
<gene>
    <name evidence="1" type="ordered locus">Cpin_6694</name>
</gene>
<dbReference type="AlphaFoldDB" id="A0A979GBD1"/>
<dbReference type="EMBL" id="CP001699">
    <property type="protein sequence ID" value="ACU64097.1"/>
    <property type="molecule type" value="Genomic_DNA"/>
</dbReference>
<name>A0A979GBD1_CHIPD</name>
<sequence>MNIITKFTLSTKPGIDVLLMLTKALAIEKYSSILEEKLLTRYIAQNFNKEALIAETNNMSNQWLVVYVDDQPAGYARITSKGKRPGILDGKRAIHIADFGVLQKYTEAAVKDSLIEKCLIVCRSFEGIWINEHSSSPLIGFFESNGFFPQKETFQLDELPISSVCLIRNS</sequence>
<organism evidence="1 2">
    <name type="scientific">Chitinophaga pinensis (strain ATCC 43595 / DSM 2588 / LMG 13176 / NBRC 15968 / NCIMB 11800 / UQM 2034)</name>
    <dbReference type="NCBI Taxonomy" id="485918"/>
    <lineage>
        <taxon>Bacteria</taxon>
        <taxon>Pseudomonadati</taxon>
        <taxon>Bacteroidota</taxon>
        <taxon>Chitinophagia</taxon>
        <taxon>Chitinophagales</taxon>
        <taxon>Chitinophagaceae</taxon>
        <taxon>Chitinophaga</taxon>
    </lineage>
</organism>
<protein>
    <recommendedName>
        <fullName evidence="3">N-acetyltransferase domain-containing protein</fullName>
    </recommendedName>
</protein>
<proteinExistence type="predicted"/>
<dbReference type="InterPro" id="IPR016181">
    <property type="entry name" value="Acyl_CoA_acyltransferase"/>
</dbReference>
<dbReference type="Proteomes" id="UP000002215">
    <property type="component" value="Chromosome"/>
</dbReference>
<dbReference type="RefSeq" id="WP_012794260.1">
    <property type="nucleotide sequence ID" value="NC_013132.1"/>
</dbReference>
<dbReference type="KEGG" id="cpi:Cpin_6694"/>
<accession>A0A979GBD1</accession>
<evidence type="ECO:0000313" key="1">
    <source>
        <dbReference type="EMBL" id="ACU64097.1"/>
    </source>
</evidence>
<evidence type="ECO:0000313" key="2">
    <source>
        <dbReference type="Proteomes" id="UP000002215"/>
    </source>
</evidence>